<organism evidence="3 4">
    <name type="scientific">Geofilum rubicundum JCM 15548</name>
    <dbReference type="NCBI Taxonomy" id="1236989"/>
    <lineage>
        <taxon>Bacteria</taxon>
        <taxon>Pseudomonadati</taxon>
        <taxon>Bacteroidota</taxon>
        <taxon>Bacteroidia</taxon>
        <taxon>Marinilabiliales</taxon>
        <taxon>Marinilabiliaceae</taxon>
        <taxon>Geofilum</taxon>
    </lineage>
</organism>
<keyword evidence="2" id="KW-0732">Signal</keyword>
<sequence>MKKTILILLLGVFGLQMSMVAQRYAFVDTDYVLRNIPAYQASQEQLNQLSQQWQGEIEARYQEVAQLYQDFQTESVFLSNEMRIGREEAIIEKEKEAKALQHKYFGPEGEMAKRQESLIQPIQEQIATVIQEMAREEDLAAVFDKSTGVLYLDPRHDRSDQILERLGHK</sequence>
<dbReference type="InterPro" id="IPR005632">
    <property type="entry name" value="Chaperone_Skp"/>
</dbReference>
<dbReference type="SMART" id="SM00935">
    <property type="entry name" value="OmpH"/>
    <property type="match status" value="1"/>
</dbReference>
<dbReference type="PANTHER" id="PTHR35089:SF1">
    <property type="entry name" value="CHAPERONE PROTEIN SKP"/>
    <property type="match status" value="1"/>
</dbReference>
<dbReference type="Gene3D" id="3.30.910.20">
    <property type="entry name" value="Skp domain"/>
    <property type="match status" value="1"/>
</dbReference>
<dbReference type="GO" id="GO:0005829">
    <property type="term" value="C:cytosol"/>
    <property type="evidence" value="ECO:0007669"/>
    <property type="project" value="TreeGrafter"/>
</dbReference>
<keyword evidence="4" id="KW-1185">Reference proteome</keyword>
<dbReference type="Pfam" id="PF03938">
    <property type="entry name" value="OmpH"/>
    <property type="match status" value="1"/>
</dbReference>
<comment type="similarity">
    <text evidence="1">Belongs to the Skp family.</text>
</comment>
<proteinExistence type="inferred from homology"/>
<comment type="caution">
    <text evidence="3">The sequence shown here is derived from an EMBL/GenBank/DDBJ whole genome shotgun (WGS) entry which is preliminary data.</text>
</comment>
<evidence type="ECO:0000256" key="1">
    <source>
        <dbReference type="ARBA" id="ARBA00009091"/>
    </source>
</evidence>
<dbReference type="GO" id="GO:0051082">
    <property type="term" value="F:unfolded protein binding"/>
    <property type="evidence" value="ECO:0007669"/>
    <property type="project" value="InterPro"/>
</dbReference>
<dbReference type="AlphaFoldDB" id="A0A0E9LZF1"/>
<accession>A0A0E9LZF1</accession>
<dbReference type="RefSeq" id="WP_062126490.1">
    <property type="nucleotide sequence ID" value="NZ_BAZW01000034.1"/>
</dbReference>
<dbReference type="STRING" id="1236989.JCM15548_13259"/>
<dbReference type="InterPro" id="IPR024930">
    <property type="entry name" value="Skp_dom_sf"/>
</dbReference>
<protein>
    <submittedName>
        <fullName evidence="3">Outer membrane protein H</fullName>
    </submittedName>
</protein>
<dbReference type="SUPFAM" id="SSF111384">
    <property type="entry name" value="OmpH-like"/>
    <property type="match status" value="1"/>
</dbReference>
<evidence type="ECO:0000313" key="4">
    <source>
        <dbReference type="Proteomes" id="UP000032900"/>
    </source>
</evidence>
<dbReference type="PANTHER" id="PTHR35089">
    <property type="entry name" value="CHAPERONE PROTEIN SKP"/>
    <property type="match status" value="1"/>
</dbReference>
<evidence type="ECO:0000313" key="3">
    <source>
        <dbReference type="EMBL" id="GAO30937.1"/>
    </source>
</evidence>
<reference evidence="3 4" key="1">
    <citation type="journal article" date="2015" name="Microbes Environ.">
        <title>Distribution and evolution of nitrogen fixation genes in the phylum bacteroidetes.</title>
        <authorList>
            <person name="Inoue J."/>
            <person name="Oshima K."/>
            <person name="Suda W."/>
            <person name="Sakamoto M."/>
            <person name="Iino T."/>
            <person name="Noda S."/>
            <person name="Hongoh Y."/>
            <person name="Hattori M."/>
            <person name="Ohkuma M."/>
        </authorList>
    </citation>
    <scope>NUCLEOTIDE SEQUENCE [LARGE SCALE GENOMIC DNA]</scope>
    <source>
        <strain evidence="3">JCM 15548</strain>
    </source>
</reference>
<evidence type="ECO:0000256" key="2">
    <source>
        <dbReference type="ARBA" id="ARBA00022729"/>
    </source>
</evidence>
<name>A0A0E9LZF1_9BACT</name>
<dbReference type="Proteomes" id="UP000032900">
    <property type="component" value="Unassembled WGS sequence"/>
</dbReference>
<dbReference type="EMBL" id="BAZW01000034">
    <property type="protein sequence ID" value="GAO30937.1"/>
    <property type="molecule type" value="Genomic_DNA"/>
</dbReference>
<dbReference type="GO" id="GO:0050821">
    <property type="term" value="P:protein stabilization"/>
    <property type="evidence" value="ECO:0007669"/>
    <property type="project" value="TreeGrafter"/>
</dbReference>
<gene>
    <name evidence="3" type="ORF">JCM15548_13259</name>
</gene>
<dbReference type="OrthoDB" id="9788552at2"/>